<evidence type="ECO:0000313" key="2">
    <source>
        <dbReference type="EMBL" id="OCL11139.1"/>
    </source>
</evidence>
<keyword evidence="1" id="KW-0812">Transmembrane</keyword>
<feature type="transmembrane region" description="Helical" evidence="1">
    <location>
        <begin position="397"/>
        <end position="418"/>
    </location>
</feature>
<evidence type="ECO:0000256" key="1">
    <source>
        <dbReference type="SAM" id="Phobius"/>
    </source>
</evidence>
<accession>A0A8E2F644</accession>
<dbReference type="AlphaFoldDB" id="A0A8E2F644"/>
<evidence type="ECO:0000313" key="3">
    <source>
        <dbReference type="Proteomes" id="UP000250140"/>
    </source>
</evidence>
<dbReference type="OrthoDB" id="5396681at2759"/>
<dbReference type="Gene3D" id="1.20.58.340">
    <property type="entry name" value="Magnesium transport protein CorA, transmembrane region"/>
    <property type="match status" value="1"/>
</dbReference>
<name>A0A8E2F644_9PEZI</name>
<organism evidence="2 3">
    <name type="scientific">Glonium stellatum</name>
    <dbReference type="NCBI Taxonomy" id="574774"/>
    <lineage>
        <taxon>Eukaryota</taxon>
        <taxon>Fungi</taxon>
        <taxon>Dikarya</taxon>
        <taxon>Ascomycota</taxon>
        <taxon>Pezizomycotina</taxon>
        <taxon>Dothideomycetes</taxon>
        <taxon>Pleosporomycetidae</taxon>
        <taxon>Gloniales</taxon>
        <taxon>Gloniaceae</taxon>
        <taxon>Glonium</taxon>
    </lineage>
</organism>
<gene>
    <name evidence="2" type="ORF">AOQ84DRAFT_387041</name>
</gene>
<reference evidence="2 3" key="1">
    <citation type="journal article" date="2016" name="Nat. Commun.">
        <title>Ectomycorrhizal ecology is imprinted in the genome of the dominant symbiotic fungus Cenococcum geophilum.</title>
        <authorList>
            <consortium name="DOE Joint Genome Institute"/>
            <person name="Peter M."/>
            <person name="Kohler A."/>
            <person name="Ohm R.A."/>
            <person name="Kuo A."/>
            <person name="Krutzmann J."/>
            <person name="Morin E."/>
            <person name="Arend M."/>
            <person name="Barry K.W."/>
            <person name="Binder M."/>
            <person name="Choi C."/>
            <person name="Clum A."/>
            <person name="Copeland A."/>
            <person name="Grisel N."/>
            <person name="Haridas S."/>
            <person name="Kipfer T."/>
            <person name="LaButti K."/>
            <person name="Lindquist E."/>
            <person name="Lipzen A."/>
            <person name="Maire R."/>
            <person name="Meier B."/>
            <person name="Mihaltcheva S."/>
            <person name="Molinier V."/>
            <person name="Murat C."/>
            <person name="Poggeler S."/>
            <person name="Quandt C.A."/>
            <person name="Sperisen C."/>
            <person name="Tritt A."/>
            <person name="Tisserant E."/>
            <person name="Crous P.W."/>
            <person name="Henrissat B."/>
            <person name="Nehls U."/>
            <person name="Egli S."/>
            <person name="Spatafora J.W."/>
            <person name="Grigoriev I.V."/>
            <person name="Martin F.M."/>
        </authorList>
    </citation>
    <scope>NUCLEOTIDE SEQUENCE [LARGE SCALE GENOMIC DNA]</scope>
    <source>
        <strain evidence="2 3">CBS 207.34</strain>
    </source>
</reference>
<dbReference type="Proteomes" id="UP000250140">
    <property type="component" value="Unassembled WGS sequence"/>
</dbReference>
<sequence>MTASYDSDKFRPNEDLPFFHERLTSDGDNIFQHGVTSRIEFLYTPKESGAPQKLEIERDEITFPIPELPNEQDDLFFILRQKHTWDHLRVSIHVFNNIINAYKPFAFFLDFVRTFRFREDDDDQVRRGYRWNVAYDDYVDEACYNIRYIAQNGRTSGDPWSLRQIGTRFVGSIITDACYYAFASSRDWADYIDHLRTNIDKLDIKACHSSVGRPTKMDFSVQFTDCQRLQEYRRKLLRAMDALTSNIQVIEGCQTRYQRASKLYGFSVRQDIIDDLATQAQELKNHKYWIKHILEYSSGTANLLGKILEFRHDETMRTQTQILTELSEGQKRSAEHIAELQSQTAEDSGLLKALTALASLYLPASLVATLLGSNLVQVQESVDSKSALHVRFVDESWVIYFATVVPLIVLTLVFIVWLEKRPAKFWGTRP</sequence>
<proteinExistence type="predicted"/>
<keyword evidence="1" id="KW-0472">Membrane</keyword>
<keyword evidence="3" id="KW-1185">Reference proteome</keyword>
<protein>
    <submittedName>
        <fullName evidence="2">Uncharacterized protein</fullName>
    </submittedName>
</protein>
<dbReference type="EMBL" id="KV749111">
    <property type="protein sequence ID" value="OCL11139.1"/>
    <property type="molecule type" value="Genomic_DNA"/>
</dbReference>
<keyword evidence="1" id="KW-1133">Transmembrane helix</keyword>
<feature type="transmembrane region" description="Helical" evidence="1">
    <location>
        <begin position="353"/>
        <end position="377"/>
    </location>
</feature>